<keyword evidence="1" id="KW-0732">Signal</keyword>
<dbReference type="PROSITE" id="PS51257">
    <property type="entry name" value="PROKAR_LIPOPROTEIN"/>
    <property type="match status" value="1"/>
</dbReference>
<accession>A0ABQ6QFI9</accession>
<dbReference type="SUPFAM" id="SSF49401">
    <property type="entry name" value="Bacterial adhesins"/>
    <property type="match status" value="1"/>
</dbReference>
<organism evidence="2 3">
    <name type="scientific">Stenotrophomonas sepilia</name>
    <dbReference type="NCBI Taxonomy" id="2860290"/>
    <lineage>
        <taxon>Bacteria</taxon>
        <taxon>Pseudomonadati</taxon>
        <taxon>Pseudomonadota</taxon>
        <taxon>Gammaproteobacteria</taxon>
        <taxon>Lysobacterales</taxon>
        <taxon>Lysobacteraceae</taxon>
        <taxon>Stenotrophomonas</taxon>
        <taxon>Stenotrophomonas maltophilia group</taxon>
    </lineage>
</organism>
<dbReference type="Proteomes" id="UP001306668">
    <property type="component" value="Unassembled WGS sequence"/>
</dbReference>
<gene>
    <name evidence="2" type="ORF">STENOSP10_25410</name>
</gene>
<dbReference type="EMBL" id="BTRJ01000026">
    <property type="protein sequence ID" value="GMR28321.1"/>
    <property type="molecule type" value="Genomic_DNA"/>
</dbReference>
<evidence type="ECO:0000256" key="1">
    <source>
        <dbReference type="SAM" id="SignalP"/>
    </source>
</evidence>
<evidence type="ECO:0000313" key="3">
    <source>
        <dbReference type="Proteomes" id="UP001306668"/>
    </source>
</evidence>
<protein>
    <recommendedName>
        <fullName evidence="4">Fimbrial protein</fullName>
    </recommendedName>
</protein>
<comment type="caution">
    <text evidence="2">The sequence shown here is derived from an EMBL/GenBank/DDBJ whole genome shotgun (WGS) entry which is preliminary data.</text>
</comment>
<name>A0ABQ6QFI9_9GAMM</name>
<dbReference type="Gene3D" id="2.60.40.1090">
    <property type="entry name" value="Fimbrial-type adhesion domain"/>
    <property type="match status" value="1"/>
</dbReference>
<sequence>MVEHRQTGHRPPGRGPAWLLLGLLAACPAVHACTAGPAKWVPATPGLYDSYSTGEVVVDWVTVDVNYLVDCAPLSTAYLSFRSNKRFVGFHDGQMTFATDHEGIGIQLQFRYIRSISSSGTPDLSDWQNAATAATAYTAHAEYIKGNPTASLPIGVRFRFVALRDFDGEDILMEDEEPMLVTDRTYGQSLNQLTVEGVRRRARVKASCEFSSAPPANVQLPRTTMADLSNPGDTGPAAEFSFSWRCRAGNEGHSGRGDLWFDSPAKIKDQPGRLTTTGDAEGVDMLVTLRRADGNETPIQFREWYADILMPGARGLPSTGSQAMQVRFIRNANALKPGSAHSSLTITTVPY</sequence>
<evidence type="ECO:0000313" key="2">
    <source>
        <dbReference type="EMBL" id="GMR28321.1"/>
    </source>
</evidence>
<feature type="chain" id="PRO_5045357875" description="Fimbrial protein" evidence="1">
    <location>
        <begin position="33"/>
        <end position="351"/>
    </location>
</feature>
<keyword evidence="3" id="KW-1185">Reference proteome</keyword>
<feature type="signal peptide" evidence="1">
    <location>
        <begin position="1"/>
        <end position="32"/>
    </location>
</feature>
<evidence type="ECO:0008006" key="4">
    <source>
        <dbReference type="Google" id="ProtNLM"/>
    </source>
</evidence>
<dbReference type="InterPro" id="IPR008966">
    <property type="entry name" value="Adhesion_dom_sf"/>
</dbReference>
<proteinExistence type="predicted"/>
<dbReference type="InterPro" id="IPR036937">
    <property type="entry name" value="Adhesion_dom_fimbrial_sf"/>
</dbReference>
<reference evidence="3" key="1">
    <citation type="submission" date="2023-07" db="EMBL/GenBank/DDBJ databases">
        <title>Genome sequence of Stenotrophomonas sp. Alg010 isolated from Sargassum waste.</title>
        <authorList>
            <person name="Mohapatra"/>
            <person name="B.R."/>
        </authorList>
    </citation>
    <scope>NUCLEOTIDE SEQUENCE [LARGE SCALE GENOMIC DNA]</scope>
    <source>
        <strain evidence="3">Alg010</strain>
    </source>
</reference>